<proteinExistence type="predicted"/>
<dbReference type="AlphaFoldDB" id="A0A4Q2UKL9"/>
<dbReference type="GO" id="GO:0051537">
    <property type="term" value="F:2 iron, 2 sulfur cluster binding"/>
    <property type="evidence" value="ECO:0007669"/>
    <property type="project" value="UniProtKB-ARBA"/>
</dbReference>
<accession>A0A4Q2UKL9</accession>
<evidence type="ECO:0000259" key="1">
    <source>
        <dbReference type="Pfam" id="PF01521"/>
    </source>
</evidence>
<organism evidence="2 3">
    <name type="scientific">Spirosoma sordidisoli</name>
    <dbReference type="NCBI Taxonomy" id="2502893"/>
    <lineage>
        <taxon>Bacteria</taxon>
        <taxon>Pseudomonadati</taxon>
        <taxon>Bacteroidota</taxon>
        <taxon>Cytophagia</taxon>
        <taxon>Cytophagales</taxon>
        <taxon>Cytophagaceae</taxon>
        <taxon>Spirosoma</taxon>
    </lineage>
</organism>
<dbReference type="Gene3D" id="2.60.300.12">
    <property type="entry name" value="HesB-like domain"/>
    <property type="match status" value="1"/>
</dbReference>
<dbReference type="InterPro" id="IPR031108">
    <property type="entry name" value="IscA_plant_cyanobact"/>
</dbReference>
<dbReference type="NCBIfam" id="TIGR00049">
    <property type="entry name" value="iron-sulfur cluster assembly accessory protein"/>
    <property type="match status" value="1"/>
</dbReference>
<sequence>MVTVSEIAKNKIIELRQKDGLAEDYAIRVGVQGGGCSGLMYDLQFDATQQPTDHVVEDKGIRILVDRKSLLYLAGTELDFSDGLNGKGFQFRNPNASRTCGCGESFAV</sequence>
<dbReference type="GO" id="GO:0030674">
    <property type="term" value="F:protein-macromolecule adaptor activity"/>
    <property type="evidence" value="ECO:0007669"/>
    <property type="project" value="TreeGrafter"/>
</dbReference>
<name>A0A4Q2UKL9_9BACT</name>
<dbReference type="InterPro" id="IPR017870">
    <property type="entry name" value="FeS_cluster_insertion_CS"/>
</dbReference>
<gene>
    <name evidence="2" type="ORF">EQG79_24915</name>
</gene>
<dbReference type="InterPro" id="IPR000361">
    <property type="entry name" value="ATAP_core_dom"/>
</dbReference>
<dbReference type="InterPro" id="IPR016092">
    <property type="entry name" value="ATAP"/>
</dbReference>
<dbReference type="PANTHER" id="PTHR47265">
    <property type="entry name" value="IRON-SULFUR ASSEMBLY PROTEIN ISCA, CHLOROPLASTIC"/>
    <property type="match status" value="1"/>
</dbReference>
<dbReference type="EMBL" id="SBLB01000008">
    <property type="protein sequence ID" value="RYC67359.1"/>
    <property type="molecule type" value="Genomic_DNA"/>
</dbReference>
<protein>
    <submittedName>
        <fullName evidence="2">Iron-sulfur cluster assembly accessory protein</fullName>
    </submittedName>
</protein>
<reference evidence="2 3" key="1">
    <citation type="submission" date="2019-01" db="EMBL/GenBank/DDBJ databases">
        <title>Spirosoma flava sp. nov., a propanil-degrading bacterium isolated from herbicide-contaminated soil.</title>
        <authorList>
            <person name="Zhang L."/>
            <person name="Jiang J.-D."/>
        </authorList>
    </citation>
    <scope>NUCLEOTIDE SEQUENCE [LARGE SCALE GENOMIC DNA]</scope>
    <source>
        <strain evidence="2 3">TY50</strain>
    </source>
</reference>
<dbReference type="PANTHER" id="PTHR47265:SF1">
    <property type="entry name" value="IRON-SULFUR ASSEMBLY PROTEIN ISCA, CHLOROPLASTIC"/>
    <property type="match status" value="1"/>
</dbReference>
<dbReference type="PROSITE" id="PS01152">
    <property type="entry name" value="HESB"/>
    <property type="match status" value="1"/>
</dbReference>
<dbReference type="SUPFAM" id="SSF89360">
    <property type="entry name" value="HesB-like domain"/>
    <property type="match status" value="1"/>
</dbReference>
<dbReference type="Pfam" id="PF01521">
    <property type="entry name" value="Fe-S_biosyn"/>
    <property type="match status" value="1"/>
</dbReference>
<dbReference type="RefSeq" id="WP_129605257.1">
    <property type="nucleotide sequence ID" value="NZ_SBLB01000008.1"/>
</dbReference>
<dbReference type="InterPro" id="IPR035903">
    <property type="entry name" value="HesB-like_dom_sf"/>
</dbReference>
<dbReference type="Proteomes" id="UP000290407">
    <property type="component" value="Unassembled WGS sequence"/>
</dbReference>
<evidence type="ECO:0000313" key="3">
    <source>
        <dbReference type="Proteomes" id="UP000290407"/>
    </source>
</evidence>
<evidence type="ECO:0000313" key="2">
    <source>
        <dbReference type="EMBL" id="RYC67359.1"/>
    </source>
</evidence>
<dbReference type="GO" id="GO:0016226">
    <property type="term" value="P:iron-sulfur cluster assembly"/>
    <property type="evidence" value="ECO:0007669"/>
    <property type="project" value="InterPro"/>
</dbReference>
<keyword evidence="3" id="KW-1185">Reference proteome</keyword>
<comment type="caution">
    <text evidence="2">The sequence shown here is derived from an EMBL/GenBank/DDBJ whole genome shotgun (WGS) entry which is preliminary data.</text>
</comment>
<feature type="domain" description="Core" evidence="1">
    <location>
        <begin position="2"/>
        <end position="104"/>
    </location>
</feature>